<dbReference type="GeneID" id="68842996"/>
<dbReference type="AlphaFoldDB" id="A0A1D9LJZ4"/>
<dbReference type="EMBL" id="CP017707">
    <property type="protein sequence ID" value="AOZ51608.1"/>
    <property type="molecule type" value="Genomic_DNA"/>
</dbReference>
<evidence type="ECO:0000313" key="1">
    <source>
        <dbReference type="EMBL" id="AOZ51608.1"/>
    </source>
</evidence>
<evidence type="ECO:0000313" key="2">
    <source>
        <dbReference type="Proteomes" id="UP000178776"/>
    </source>
</evidence>
<dbReference type="Pfam" id="PF05947">
    <property type="entry name" value="T6SS_TssF"/>
    <property type="match status" value="1"/>
</dbReference>
<dbReference type="RefSeq" id="WP_070980740.1">
    <property type="nucleotide sequence ID" value="NZ_CP017707.1"/>
</dbReference>
<dbReference type="KEGG" id="cvc:BKX93_17475"/>
<dbReference type="Proteomes" id="UP000178776">
    <property type="component" value="Chromosome"/>
</dbReference>
<protein>
    <submittedName>
        <fullName evidence="1">Type VI secretion system protein ImpG</fullName>
    </submittedName>
</protein>
<accession>A0A1D9LJZ4</accession>
<gene>
    <name evidence="1" type="ORF">BKX93_17475</name>
</gene>
<dbReference type="PANTHER" id="PTHR35370:SF1">
    <property type="entry name" value="TYPE VI SECRETION SYSTEM COMPONENT TSSF1"/>
    <property type="match status" value="1"/>
</dbReference>
<organism evidence="1 2">
    <name type="scientific">Chromobacterium vaccinii</name>
    <dbReference type="NCBI Taxonomy" id="1108595"/>
    <lineage>
        <taxon>Bacteria</taxon>
        <taxon>Pseudomonadati</taxon>
        <taxon>Pseudomonadota</taxon>
        <taxon>Betaproteobacteria</taxon>
        <taxon>Neisseriales</taxon>
        <taxon>Chromobacteriaceae</taxon>
        <taxon>Chromobacterium</taxon>
    </lineage>
</organism>
<proteinExistence type="predicted"/>
<dbReference type="PANTHER" id="PTHR35370">
    <property type="entry name" value="CYTOPLASMIC PROTEIN-RELATED-RELATED"/>
    <property type="match status" value="1"/>
</dbReference>
<dbReference type="PIRSF" id="PIRSF028304">
    <property type="entry name" value="UCP028304"/>
    <property type="match status" value="1"/>
</dbReference>
<dbReference type="InterPro" id="IPR010272">
    <property type="entry name" value="T6SS_TssF"/>
</dbReference>
<sequence>MLESLLPYYERELGHLRELSGEFARRYPKIAGRLQMEGDQCADPHTERLIEAFALLASRIHKKLDDDYPEVAESFLDVLYPHYLQPIPSATIVQFECDPARPEIAKRYRVERGQPVHAPAINGVVCKFRSAYPVDLYPLSLSNAKLELTSGSPYLRQLAPDAAALLTMEFQTHGGLALNSIGLSSLRFFLDGEPALMHLLYELLLSQVLRIRVGDGSEDPSRSAVLPASAIRPVGFGRDEGMLEYDERSFMGYRLLTEYFCYPDKFLFVDIAELDKVAARLGGGKLLLQLVLGDYPDSERHHRLLTQLQAHHLKLGCAPIVNLFNQPGEPIRVSHQKAGYAVLADGRKQQAYEVIQIRRVVRVEKSGEGESSEEVPPFYATRHGSERQTPRFYWHASREGSPRAGDKGTDLELHLVDLQFNAVRPAAEVLSLDLLCSNRDLPEQIPFGGSQAAQRTDFSLPGHSVVKRVRLLRKPSATQRSPLGRAVQWRLISHLSLNYMSIVDSGVAALQEMLALYNLTGSPVNVRQIQGVVGIDSKPAVTRVTGRDFAGFVRGSEIRLKLDADYYVGGSVYLFASVLERFFALYCAPNSFTRLRVETAQQNQEVAVWPARAGEALVI</sequence>
<name>A0A1D9LJZ4_9NEIS</name>
<dbReference type="NCBIfam" id="TIGR03359">
    <property type="entry name" value="VI_chp_6"/>
    <property type="match status" value="1"/>
</dbReference>
<reference evidence="1 2" key="1">
    <citation type="submission" date="2016-10" db="EMBL/GenBank/DDBJ databases">
        <title>Chromobacterium muskegensis sp. nov., an insecticidal bacterium isolated from Sphagnum bogs.</title>
        <authorList>
            <person name="Sparks M.E."/>
            <person name="Blackburn M.B."/>
            <person name="Gundersen-Rindal D.E."/>
            <person name="Mitchell A."/>
            <person name="Farrar R."/>
            <person name="Kuhar D."/>
        </authorList>
    </citation>
    <scope>NUCLEOTIDE SEQUENCE [LARGE SCALE GENOMIC DNA]</scope>
    <source>
        <strain evidence="1 2">21-1</strain>
    </source>
</reference>
<dbReference type="STRING" id="1108595.BKX93_17475"/>